<evidence type="ECO:0008006" key="3">
    <source>
        <dbReference type="Google" id="ProtNLM"/>
    </source>
</evidence>
<reference evidence="1" key="1">
    <citation type="journal article" date="2020" name="Cell">
        <title>Large-Scale Comparative Analyses of Tick Genomes Elucidate Their Genetic Diversity and Vector Capacities.</title>
        <authorList>
            <consortium name="Tick Genome and Microbiome Consortium (TIGMIC)"/>
            <person name="Jia N."/>
            <person name="Wang J."/>
            <person name="Shi W."/>
            <person name="Du L."/>
            <person name="Sun Y."/>
            <person name="Zhan W."/>
            <person name="Jiang J.F."/>
            <person name="Wang Q."/>
            <person name="Zhang B."/>
            <person name="Ji P."/>
            <person name="Bell-Sakyi L."/>
            <person name="Cui X.M."/>
            <person name="Yuan T.T."/>
            <person name="Jiang B.G."/>
            <person name="Yang W.F."/>
            <person name="Lam T.T."/>
            <person name="Chang Q.C."/>
            <person name="Ding S.J."/>
            <person name="Wang X.J."/>
            <person name="Zhu J.G."/>
            <person name="Ruan X.D."/>
            <person name="Zhao L."/>
            <person name="Wei J.T."/>
            <person name="Ye R.Z."/>
            <person name="Que T.C."/>
            <person name="Du C.H."/>
            <person name="Zhou Y.H."/>
            <person name="Cheng J.X."/>
            <person name="Dai P.F."/>
            <person name="Guo W.B."/>
            <person name="Han X.H."/>
            <person name="Huang E.J."/>
            <person name="Li L.F."/>
            <person name="Wei W."/>
            <person name="Gao Y.C."/>
            <person name="Liu J.Z."/>
            <person name="Shao H.Z."/>
            <person name="Wang X."/>
            <person name="Wang C.C."/>
            <person name="Yang T.C."/>
            <person name="Huo Q.B."/>
            <person name="Li W."/>
            <person name="Chen H.Y."/>
            <person name="Chen S.E."/>
            <person name="Zhou L.G."/>
            <person name="Ni X.B."/>
            <person name="Tian J.H."/>
            <person name="Sheng Y."/>
            <person name="Liu T."/>
            <person name="Pan Y.S."/>
            <person name="Xia L.Y."/>
            <person name="Li J."/>
            <person name="Zhao F."/>
            <person name="Cao W.C."/>
        </authorList>
    </citation>
    <scope>NUCLEOTIDE SEQUENCE</scope>
    <source>
        <strain evidence="1">Rsan-2018</strain>
    </source>
</reference>
<gene>
    <name evidence="1" type="ORF">HPB52_012551</name>
</gene>
<sequence length="167" mass="17849">MLASCHRLDHVLSLNNTAQGQRLVERLATLPHFGMGRRVSELRTIVPDTPPHRWPVTPPHHHAPLDVHMHIPGIKAKARTPIAAMQQECATLVSDQLCGRLLVYADGSVLPDGSAAAACVAPSLGETRRCRLPCIASSTVAELAAIDLAADLIAESPSVTVARILEV</sequence>
<name>A0A9D4SX65_RHISA</name>
<dbReference type="Proteomes" id="UP000821837">
    <property type="component" value="Unassembled WGS sequence"/>
</dbReference>
<organism evidence="1 2">
    <name type="scientific">Rhipicephalus sanguineus</name>
    <name type="common">Brown dog tick</name>
    <name type="synonym">Ixodes sanguineus</name>
    <dbReference type="NCBI Taxonomy" id="34632"/>
    <lineage>
        <taxon>Eukaryota</taxon>
        <taxon>Metazoa</taxon>
        <taxon>Ecdysozoa</taxon>
        <taxon>Arthropoda</taxon>
        <taxon>Chelicerata</taxon>
        <taxon>Arachnida</taxon>
        <taxon>Acari</taxon>
        <taxon>Parasitiformes</taxon>
        <taxon>Ixodida</taxon>
        <taxon>Ixodoidea</taxon>
        <taxon>Ixodidae</taxon>
        <taxon>Rhipicephalinae</taxon>
        <taxon>Rhipicephalus</taxon>
        <taxon>Rhipicephalus</taxon>
    </lineage>
</organism>
<dbReference type="EMBL" id="JABSTV010001250">
    <property type="protein sequence ID" value="KAH7956766.1"/>
    <property type="molecule type" value="Genomic_DNA"/>
</dbReference>
<protein>
    <recommendedName>
        <fullName evidence="3">Tick transposon</fullName>
    </recommendedName>
</protein>
<keyword evidence="2" id="KW-1185">Reference proteome</keyword>
<accession>A0A9D4SX65</accession>
<evidence type="ECO:0000313" key="1">
    <source>
        <dbReference type="EMBL" id="KAH7956766.1"/>
    </source>
</evidence>
<reference evidence="1" key="2">
    <citation type="submission" date="2021-09" db="EMBL/GenBank/DDBJ databases">
        <authorList>
            <person name="Jia N."/>
            <person name="Wang J."/>
            <person name="Shi W."/>
            <person name="Du L."/>
            <person name="Sun Y."/>
            <person name="Zhan W."/>
            <person name="Jiang J."/>
            <person name="Wang Q."/>
            <person name="Zhang B."/>
            <person name="Ji P."/>
            <person name="Sakyi L.B."/>
            <person name="Cui X."/>
            <person name="Yuan T."/>
            <person name="Jiang B."/>
            <person name="Yang W."/>
            <person name="Lam T.T.-Y."/>
            <person name="Chang Q."/>
            <person name="Ding S."/>
            <person name="Wang X."/>
            <person name="Zhu J."/>
            <person name="Ruan X."/>
            <person name="Zhao L."/>
            <person name="Wei J."/>
            <person name="Que T."/>
            <person name="Du C."/>
            <person name="Cheng J."/>
            <person name="Dai P."/>
            <person name="Han X."/>
            <person name="Huang E."/>
            <person name="Gao Y."/>
            <person name="Liu J."/>
            <person name="Shao H."/>
            <person name="Ye R."/>
            <person name="Li L."/>
            <person name="Wei W."/>
            <person name="Wang X."/>
            <person name="Wang C."/>
            <person name="Huo Q."/>
            <person name="Li W."/>
            <person name="Guo W."/>
            <person name="Chen H."/>
            <person name="Chen S."/>
            <person name="Zhou L."/>
            <person name="Zhou L."/>
            <person name="Ni X."/>
            <person name="Tian J."/>
            <person name="Zhou Y."/>
            <person name="Sheng Y."/>
            <person name="Liu T."/>
            <person name="Pan Y."/>
            <person name="Xia L."/>
            <person name="Li J."/>
            <person name="Zhao F."/>
            <person name="Cao W."/>
        </authorList>
    </citation>
    <scope>NUCLEOTIDE SEQUENCE</scope>
    <source>
        <strain evidence="1">Rsan-2018</strain>
        <tissue evidence="1">Larvae</tissue>
    </source>
</reference>
<proteinExistence type="predicted"/>
<evidence type="ECO:0000313" key="2">
    <source>
        <dbReference type="Proteomes" id="UP000821837"/>
    </source>
</evidence>
<dbReference type="VEuPathDB" id="VectorBase:RSAN_026336"/>
<dbReference type="AlphaFoldDB" id="A0A9D4SX65"/>
<comment type="caution">
    <text evidence="1">The sequence shown here is derived from an EMBL/GenBank/DDBJ whole genome shotgun (WGS) entry which is preliminary data.</text>
</comment>